<feature type="region of interest" description="Disordered" evidence="2">
    <location>
        <begin position="965"/>
        <end position="988"/>
    </location>
</feature>
<feature type="transmembrane region" description="Helical" evidence="3">
    <location>
        <begin position="396"/>
        <end position="414"/>
    </location>
</feature>
<keyword evidence="6" id="KW-1185">Reference proteome</keyword>
<feature type="transmembrane region" description="Helical" evidence="3">
    <location>
        <begin position="72"/>
        <end position="89"/>
    </location>
</feature>
<dbReference type="InterPro" id="IPR013087">
    <property type="entry name" value="Znf_C2H2_type"/>
</dbReference>
<sequence>MSETIQLKQVQSPRALFRQPLALQWYYDGQLKKRKDDERQAGRFELFLDLLYVAILANFAENLAEHPSGVAVVKYILILAPSWHIWSDLRELMNSFYTDDLAQRVLILWIMTLLVIYGNNATLVEEDIGALRATVGAYMVGRLSTNTVHLVYSFSSYHHRAQQRLWFVLSTLALCIYIPLYMEDLSFRSKIAVAAVGIAVEESIWIFSYSPAAKKLLNAKYTTAVDIPHEVDRFAAFYIIVLGEFLYQIIVGSPASIGFNLPLLRAVWTLIIAFCLNWLYLHGDGSLDCSHPLRHSVFASFAWVTLHLPMLASLLVAGHVSAHSTKVTEIHEPELWLLCGGLCVGVFCLYIIALLHNSNDPPGTLMLPKHFRLMFRPIIAIIIICLPLSHGLDITSFLSIIMALLAFVVIWENITSLMRGAKFWEKWVDTAYPEEGARSESVSGSGKEEVGETSVPYHYRPGSANSQGGFNPADQPPIPPTPPQPSQYGQPPVVTPLGMHAPGFPPPPSQVQAQMQSYNHQMYNPQTVNPQAHQPQVFNAQPANQYPSSQQVPSGLSHFGPYRASAHAQATNTLYQPVQFVFGGSNVRIQSIGQLNIHNANGQTTTIPPETKSNHQLQAYIEQGGPVQSSHGQNRPTPVHSQDQPQNYAQLRNQVQFQNWVHLHNQVQLQKTQSQLETKPLATTATSSQNVVSQPAWPPASAIAGQVAFAPTTTTTQPQIPGMKPVKKSATVPYSTANIHEEQSKCGSGARPRMPPSTDQPAASGKLDAKTYTDLSERKKAIEKKFAAQFPRVRAQNMQPTPGDTKLKAESKGPPGVLRPRHNAVDTAPSLTSNYNPRIVQSQSFQNDQTLDFTLVKPELAIGSSECLVRNVQVESKEQPLPTASNHAKETAQGGSPTKPKTEVASNKGFQANGHTSKPTSQSNAITTEILRAHHPTDVRYKVPLKSIKPTVPLIAPDKVKHTAGEPFGSVKSPKPIQTTTSRSLVVQKKSSPLLVPKSIGLEYSDSLSSNDDADKANSHARTPKPELRTSQVTKAPSVKASPATKSASQLLINELSARIAQEKKLALEAEFQVAMPHNTRRNLAVKPSARLEPIDPDLDDFGRTISMNRPQAVDPDLHDFLLATEADPREKSAGTEDQPKPKTDLSLGRYFKKSFVDASLLNKHPKDKIRISEVKSRPGLDVDPELIQRGILRFDYTDLDRPKVPRPSLSRPSFLEDDALVYDEPGSRLDIEKPSKNVLRSPPTLSRVVSKESSPPYSPPPATLPIAISPPPASLPTAVPRKRRRSGSKSTPTVPTHIQTDLDVEETIVVDCTQLQSRVSSAETDNEEPVQQAPKRRRLVRRSELYAEQGKTSVHGEKKAVEIAEKATNTKPSTEPRTVDVAGRDRDTELPNEKSKSVITVSIAINSSIRYATEDEMKRLTGSIQDAQTEARKKAHNEKPKSYAECVLETSWEPYQCIACPQTFSQNSEMAKHVEKSHLIILPRKFKAWQCLFPKCPKGFCDRNGAIKHARTHFGKG</sequence>
<dbReference type="PROSITE" id="PS00028">
    <property type="entry name" value="ZINC_FINGER_C2H2_1"/>
    <property type="match status" value="2"/>
</dbReference>
<evidence type="ECO:0000256" key="1">
    <source>
        <dbReference type="PROSITE-ProRule" id="PRU00042"/>
    </source>
</evidence>
<feature type="compositionally biased region" description="Basic and acidic residues" evidence="2">
    <location>
        <begin position="1127"/>
        <end position="1144"/>
    </location>
</feature>
<reference evidence="5 6" key="1">
    <citation type="journal article" date="2024" name="Commun. Biol.">
        <title>Comparative genomic analysis of thermophilic fungi reveals convergent evolutionary adaptations and gene losses.</title>
        <authorList>
            <person name="Steindorff A.S."/>
            <person name="Aguilar-Pontes M.V."/>
            <person name="Robinson A.J."/>
            <person name="Andreopoulos B."/>
            <person name="LaButti K."/>
            <person name="Kuo A."/>
            <person name="Mondo S."/>
            <person name="Riley R."/>
            <person name="Otillar R."/>
            <person name="Haridas S."/>
            <person name="Lipzen A."/>
            <person name="Grimwood J."/>
            <person name="Schmutz J."/>
            <person name="Clum A."/>
            <person name="Reid I.D."/>
            <person name="Moisan M.C."/>
            <person name="Butler G."/>
            <person name="Nguyen T.T.M."/>
            <person name="Dewar K."/>
            <person name="Conant G."/>
            <person name="Drula E."/>
            <person name="Henrissat B."/>
            <person name="Hansel C."/>
            <person name="Singer S."/>
            <person name="Hutchinson M.I."/>
            <person name="de Vries R.P."/>
            <person name="Natvig D.O."/>
            <person name="Powell A.J."/>
            <person name="Tsang A."/>
            <person name="Grigoriev I.V."/>
        </authorList>
    </citation>
    <scope>NUCLEOTIDE SEQUENCE [LARGE SCALE GENOMIC DNA]</scope>
    <source>
        <strain evidence="5 6">CBS 494.80</strain>
    </source>
</reference>
<keyword evidence="1" id="KW-0862">Zinc</keyword>
<keyword evidence="1" id="KW-0479">Metal-binding</keyword>
<evidence type="ECO:0000259" key="4">
    <source>
        <dbReference type="PROSITE" id="PS50157"/>
    </source>
</evidence>
<evidence type="ECO:0000313" key="5">
    <source>
        <dbReference type="EMBL" id="KAL2061582.1"/>
    </source>
</evidence>
<name>A0ABR4BVB0_9HELO</name>
<feature type="region of interest" description="Disordered" evidence="2">
    <location>
        <begin position="1005"/>
        <end position="1047"/>
    </location>
</feature>
<feature type="compositionally biased region" description="Polar residues" evidence="2">
    <location>
        <begin position="976"/>
        <end position="988"/>
    </location>
</feature>
<evidence type="ECO:0000313" key="6">
    <source>
        <dbReference type="Proteomes" id="UP001595075"/>
    </source>
</evidence>
<dbReference type="InterPro" id="IPR010640">
    <property type="entry name" value="Low_temperature_requirement_A"/>
</dbReference>
<accession>A0ABR4BVB0</accession>
<feature type="transmembrane region" description="Helical" evidence="3">
    <location>
        <begin position="334"/>
        <end position="353"/>
    </location>
</feature>
<feature type="compositionally biased region" description="Polar residues" evidence="2">
    <location>
        <begin position="626"/>
        <end position="644"/>
    </location>
</feature>
<feature type="compositionally biased region" description="Pro residues" evidence="2">
    <location>
        <begin position="1257"/>
        <end position="1275"/>
    </location>
</feature>
<keyword evidence="1" id="KW-0863">Zinc-finger</keyword>
<evidence type="ECO:0000256" key="2">
    <source>
        <dbReference type="SAM" id="MobiDB-lite"/>
    </source>
</evidence>
<feature type="compositionally biased region" description="Pro residues" evidence="2">
    <location>
        <begin position="474"/>
        <end position="485"/>
    </location>
</feature>
<dbReference type="EMBL" id="JAZHXI010000018">
    <property type="protein sequence ID" value="KAL2061582.1"/>
    <property type="molecule type" value="Genomic_DNA"/>
</dbReference>
<dbReference type="Pfam" id="PF06772">
    <property type="entry name" value="LtrA"/>
    <property type="match status" value="1"/>
</dbReference>
<dbReference type="PANTHER" id="PTHR36840:SF1">
    <property type="entry name" value="BLL5714 PROTEIN"/>
    <property type="match status" value="1"/>
</dbReference>
<keyword evidence="3" id="KW-0812">Transmembrane</keyword>
<keyword evidence="3" id="KW-0472">Membrane</keyword>
<feature type="transmembrane region" description="Helical" evidence="3">
    <location>
        <begin position="373"/>
        <end position="389"/>
    </location>
</feature>
<feature type="transmembrane region" description="Helical" evidence="3">
    <location>
        <begin position="263"/>
        <end position="281"/>
    </location>
</feature>
<feature type="region of interest" description="Disordered" evidence="2">
    <location>
        <begin position="796"/>
        <end position="835"/>
    </location>
</feature>
<feature type="transmembrane region" description="Helical" evidence="3">
    <location>
        <begin position="164"/>
        <end position="182"/>
    </location>
</feature>
<protein>
    <recommendedName>
        <fullName evidence="4">C2H2-type domain-containing protein</fullName>
    </recommendedName>
</protein>
<comment type="caution">
    <text evidence="5">The sequence shown here is derived from an EMBL/GenBank/DDBJ whole genome shotgun (WGS) entry which is preliminary data.</text>
</comment>
<feature type="region of interest" description="Disordered" evidence="2">
    <location>
        <begin position="435"/>
        <end position="512"/>
    </location>
</feature>
<feature type="region of interest" description="Disordered" evidence="2">
    <location>
        <begin position="741"/>
        <end position="765"/>
    </location>
</feature>
<dbReference type="PANTHER" id="PTHR36840">
    <property type="entry name" value="BLL5714 PROTEIN"/>
    <property type="match status" value="1"/>
</dbReference>
<feature type="region of interest" description="Disordered" evidence="2">
    <location>
        <begin position="625"/>
        <end position="644"/>
    </location>
</feature>
<feature type="region of interest" description="Disordered" evidence="2">
    <location>
        <begin position="1320"/>
        <end position="1343"/>
    </location>
</feature>
<feature type="region of interest" description="Disordered" evidence="2">
    <location>
        <begin position="877"/>
        <end position="924"/>
    </location>
</feature>
<feature type="region of interest" description="Disordered" evidence="2">
    <location>
        <begin position="1227"/>
        <end position="1297"/>
    </location>
</feature>
<feature type="transmembrane region" description="Helical" evidence="3">
    <location>
        <begin position="101"/>
        <end position="118"/>
    </location>
</feature>
<dbReference type="SMART" id="SM00355">
    <property type="entry name" value="ZnF_C2H2"/>
    <property type="match status" value="2"/>
</dbReference>
<keyword evidence="3" id="KW-1133">Transmembrane helix</keyword>
<dbReference type="Proteomes" id="UP001595075">
    <property type="component" value="Unassembled WGS sequence"/>
</dbReference>
<evidence type="ECO:0000256" key="3">
    <source>
        <dbReference type="SAM" id="Phobius"/>
    </source>
</evidence>
<feature type="compositionally biased region" description="Basic and acidic residues" evidence="2">
    <location>
        <begin position="1013"/>
        <end position="1028"/>
    </location>
</feature>
<feature type="domain" description="C2H2-type" evidence="4">
    <location>
        <begin position="1456"/>
        <end position="1484"/>
    </location>
</feature>
<proteinExistence type="predicted"/>
<feature type="compositionally biased region" description="Basic and acidic residues" evidence="2">
    <location>
        <begin position="1227"/>
        <end position="1236"/>
    </location>
</feature>
<dbReference type="Gene3D" id="3.30.160.60">
    <property type="entry name" value="Classic Zinc Finger"/>
    <property type="match status" value="1"/>
</dbReference>
<feature type="transmembrane region" description="Helical" evidence="3">
    <location>
        <begin position="234"/>
        <end position="251"/>
    </location>
</feature>
<feature type="region of interest" description="Disordered" evidence="2">
    <location>
        <begin position="1127"/>
        <end position="1146"/>
    </location>
</feature>
<gene>
    <name evidence="5" type="ORF">VTL71DRAFT_6959</name>
</gene>
<feature type="compositionally biased region" description="Polar residues" evidence="2">
    <location>
        <begin position="904"/>
        <end position="924"/>
    </location>
</feature>
<feature type="transmembrane region" description="Helical" evidence="3">
    <location>
        <begin position="301"/>
        <end position="322"/>
    </location>
</feature>
<dbReference type="PROSITE" id="PS50157">
    <property type="entry name" value="ZINC_FINGER_C2H2_2"/>
    <property type="match status" value="2"/>
</dbReference>
<feature type="domain" description="C2H2-type" evidence="4">
    <location>
        <begin position="1490"/>
        <end position="1518"/>
    </location>
</feature>
<organism evidence="5 6">
    <name type="scientific">Oculimacula yallundae</name>
    <dbReference type="NCBI Taxonomy" id="86028"/>
    <lineage>
        <taxon>Eukaryota</taxon>
        <taxon>Fungi</taxon>
        <taxon>Dikarya</taxon>
        <taxon>Ascomycota</taxon>
        <taxon>Pezizomycotina</taxon>
        <taxon>Leotiomycetes</taxon>
        <taxon>Helotiales</taxon>
        <taxon>Ploettnerulaceae</taxon>
        <taxon>Oculimacula</taxon>
    </lineage>
</organism>